<keyword evidence="1" id="KW-0645">Protease</keyword>
<keyword evidence="2" id="KW-1185">Reference proteome</keyword>
<dbReference type="NCBIfam" id="TIGR02281">
    <property type="entry name" value="clan_AA_DTGA"/>
    <property type="match status" value="1"/>
</dbReference>
<dbReference type="GO" id="GO:0006508">
    <property type="term" value="P:proteolysis"/>
    <property type="evidence" value="ECO:0007669"/>
    <property type="project" value="UniProtKB-KW"/>
</dbReference>
<name>A0A7X0DD68_9HYPH</name>
<dbReference type="CDD" id="cd05483">
    <property type="entry name" value="retropepsin_like_bacteria"/>
    <property type="match status" value="1"/>
</dbReference>
<dbReference type="SUPFAM" id="SSF50630">
    <property type="entry name" value="Acid proteases"/>
    <property type="match status" value="1"/>
</dbReference>
<evidence type="ECO:0000313" key="1">
    <source>
        <dbReference type="EMBL" id="MBB6180512.1"/>
    </source>
</evidence>
<dbReference type="InterPro" id="IPR034122">
    <property type="entry name" value="Retropepsin-like_bacterial"/>
</dbReference>
<dbReference type="InterPro" id="IPR021109">
    <property type="entry name" value="Peptidase_aspartic_dom_sf"/>
</dbReference>
<dbReference type="InterPro" id="IPR001969">
    <property type="entry name" value="Aspartic_peptidase_AS"/>
</dbReference>
<dbReference type="GO" id="GO:0004190">
    <property type="term" value="F:aspartic-type endopeptidase activity"/>
    <property type="evidence" value="ECO:0007669"/>
    <property type="project" value="InterPro"/>
</dbReference>
<accession>A0A7X0DD68</accession>
<dbReference type="PROSITE" id="PS00141">
    <property type="entry name" value="ASP_PROTEASE"/>
    <property type="match status" value="1"/>
</dbReference>
<dbReference type="Pfam" id="PF13975">
    <property type="entry name" value="gag-asp_proteas"/>
    <property type="match status" value="1"/>
</dbReference>
<reference evidence="1 2" key="1">
    <citation type="submission" date="2020-08" db="EMBL/GenBank/DDBJ databases">
        <title>Genomic Encyclopedia of Type Strains, Phase IV (KMG-IV): sequencing the most valuable type-strain genomes for metagenomic binning, comparative biology and taxonomic classification.</title>
        <authorList>
            <person name="Goeker M."/>
        </authorList>
    </citation>
    <scope>NUCLEOTIDE SEQUENCE [LARGE SCALE GENOMIC DNA]</scope>
    <source>
        <strain evidence="1 2">DSM 102134</strain>
    </source>
</reference>
<dbReference type="Proteomes" id="UP000535501">
    <property type="component" value="Unassembled WGS sequence"/>
</dbReference>
<dbReference type="Gene3D" id="2.40.70.10">
    <property type="entry name" value="Acid Proteases"/>
    <property type="match status" value="1"/>
</dbReference>
<sequence length="169" mass="18026">MIGRNIFLFAVGAVLMSQVPSLLGLTDISEPVETTQATAPSAPPSPARLAAISADDRGHFNAVFRINGRPVEGMIDTGASLVALNESTARRIGIAGSRLQFKHQVSTANGKTEAAHVVLDEVELQGVRVRQVDAFVLRDTALSSALVGMSFLKKLTSFRVERGTLRLSQ</sequence>
<gene>
    <name evidence="1" type="ORF">HNQ75_002491</name>
</gene>
<dbReference type="EMBL" id="JACHEJ010000005">
    <property type="protein sequence ID" value="MBB6180512.1"/>
    <property type="molecule type" value="Genomic_DNA"/>
</dbReference>
<evidence type="ECO:0000313" key="2">
    <source>
        <dbReference type="Proteomes" id="UP000535501"/>
    </source>
</evidence>
<dbReference type="InterPro" id="IPR011969">
    <property type="entry name" value="Clan_AA_Asp_peptidase_C"/>
</dbReference>
<organism evidence="1 2">
    <name type="scientific">Pseudorhizobium flavum</name>
    <dbReference type="NCBI Taxonomy" id="1335061"/>
    <lineage>
        <taxon>Bacteria</taxon>
        <taxon>Pseudomonadati</taxon>
        <taxon>Pseudomonadota</taxon>
        <taxon>Alphaproteobacteria</taxon>
        <taxon>Hyphomicrobiales</taxon>
        <taxon>Rhizobiaceae</taxon>
        <taxon>Rhizobium/Agrobacterium group</taxon>
        <taxon>Pseudorhizobium</taxon>
    </lineage>
</organism>
<keyword evidence="1" id="KW-0378">Hydrolase</keyword>
<proteinExistence type="predicted"/>
<comment type="caution">
    <text evidence="1">The sequence shown here is derived from an EMBL/GenBank/DDBJ whole genome shotgun (WGS) entry which is preliminary data.</text>
</comment>
<protein>
    <submittedName>
        <fullName evidence="1">Aspartyl protease family protein</fullName>
    </submittedName>
</protein>
<dbReference type="RefSeq" id="WP_077548560.1">
    <property type="nucleotide sequence ID" value="NZ_JACHEJ010000005.1"/>
</dbReference>
<dbReference type="AlphaFoldDB" id="A0A7X0DD68"/>